<dbReference type="InterPro" id="IPR018763">
    <property type="entry name" value="DUF2334"/>
</dbReference>
<dbReference type="RefSeq" id="WP_041067445.1">
    <property type="nucleotide sequence ID" value="NZ_JXAL01000033.1"/>
</dbReference>
<proteinExistence type="predicted"/>
<comment type="caution">
    <text evidence="1">The sequence shown here is derived from an EMBL/GenBank/DDBJ whole genome shotgun (WGS) entry which is preliminary data.</text>
</comment>
<dbReference type="Gene3D" id="3.20.20.370">
    <property type="entry name" value="Glycoside hydrolase/deacetylase"/>
    <property type="match status" value="1"/>
</dbReference>
<dbReference type="SUPFAM" id="SSF88713">
    <property type="entry name" value="Glycoside hydrolase/deacetylase"/>
    <property type="match status" value="1"/>
</dbReference>
<dbReference type="InterPro" id="IPR011330">
    <property type="entry name" value="Glyco_hydro/deAcase_b/a-brl"/>
</dbReference>
<evidence type="ECO:0008006" key="3">
    <source>
        <dbReference type="Google" id="ProtNLM"/>
    </source>
</evidence>
<organism evidence="1 2">
    <name type="scientific">Cohnella kolymensis</name>
    <dbReference type="NCBI Taxonomy" id="1590652"/>
    <lineage>
        <taxon>Bacteria</taxon>
        <taxon>Bacillati</taxon>
        <taxon>Bacillota</taxon>
        <taxon>Bacilli</taxon>
        <taxon>Bacillales</taxon>
        <taxon>Paenibacillaceae</taxon>
        <taxon>Cohnella</taxon>
    </lineage>
</organism>
<keyword evidence="2" id="KW-1185">Reference proteome</keyword>
<dbReference type="EMBL" id="JXAL01000033">
    <property type="protein sequence ID" value="KIL34392.1"/>
    <property type="molecule type" value="Genomic_DNA"/>
</dbReference>
<accession>A0ABR5A1U2</accession>
<dbReference type="Pfam" id="PF10096">
    <property type="entry name" value="DUF2334"/>
    <property type="match status" value="1"/>
</dbReference>
<protein>
    <recommendedName>
        <fullName evidence="3">DUF2334 domain-containing protein</fullName>
    </recommendedName>
</protein>
<name>A0ABR5A1U2_9BACL</name>
<gene>
    <name evidence="1" type="ORF">SD71_20440</name>
</gene>
<evidence type="ECO:0000313" key="1">
    <source>
        <dbReference type="EMBL" id="KIL34392.1"/>
    </source>
</evidence>
<reference evidence="1 2" key="1">
    <citation type="submission" date="2014-12" db="EMBL/GenBank/DDBJ databases">
        <title>Draft genome sequence of Cohnella kolymensis strain B-2846.</title>
        <authorList>
            <person name="Karlyshev A.V."/>
            <person name="Kudryashova E.B."/>
        </authorList>
    </citation>
    <scope>NUCLEOTIDE SEQUENCE [LARGE SCALE GENOMIC DNA]</scope>
    <source>
        <strain evidence="1 2">VKM B-2846</strain>
    </source>
</reference>
<dbReference type="Proteomes" id="UP000054526">
    <property type="component" value="Unassembled WGS sequence"/>
</dbReference>
<sequence length="285" mass="32101">MPKALIRLEDIGPGGYYETAENQIKLLVIADYLYSCKVPFHVAVISRFIDPGRGIDHSIGNPYDSFASRFSQTLHALTARGASLGMHGYTHQYGRSVSAEGYEFAYSGCSKDCPPDDSPDSLSAAERFQRSYAYSRYSMALSAFQAAGLRPDWWETPHYAASEVQRKILEACSLLIYEDNPDVPHSRQVTYRKSKSILGKSFYVPTPLGYVGGATVEQDVKRIINLVNEFGDDDLASFFYHPFLEFPYIHIRSNASPYYDEGSPLKTLIQHMLSHGRRFVHILDL</sequence>
<evidence type="ECO:0000313" key="2">
    <source>
        <dbReference type="Proteomes" id="UP000054526"/>
    </source>
</evidence>